<gene>
    <name evidence="1" type="ORF">C4K46_06590</name>
</gene>
<accession>A0ABS5B452</accession>
<dbReference type="EMBL" id="PRDG01000003">
    <property type="protein sequence ID" value="MBP2623608.1"/>
    <property type="molecule type" value="Genomic_DNA"/>
</dbReference>
<evidence type="ECO:0000313" key="2">
    <source>
        <dbReference type="Proteomes" id="UP001519296"/>
    </source>
</evidence>
<sequence>MPIKAFTLFESLLTLSLMTFVLLVLSGSVRASFDQVESQIFLLEFEHFYRESQKLSVTGQEGLTLRISQGEISNGYSRLSVPKSVKVLEDLDLHFDQAGGNSSLEKIRFQTQEGIVNYQLFIGNGKIKKTKD</sequence>
<organism evidence="1 2">
    <name type="scientific">Streptococcus oricebi</name>
    <dbReference type="NCBI Taxonomy" id="1547447"/>
    <lineage>
        <taxon>Bacteria</taxon>
        <taxon>Bacillati</taxon>
        <taxon>Bacillota</taxon>
        <taxon>Bacilli</taxon>
        <taxon>Lactobacillales</taxon>
        <taxon>Streptococcaceae</taxon>
        <taxon>Streptococcus</taxon>
    </lineage>
</organism>
<reference evidence="1 2" key="1">
    <citation type="submission" date="2018-02" db="EMBL/GenBank/DDBJ databases">
        <title>Draft genome sequence of Streptococcus oricebi CCUG 70868T type strain.</title>
        <authorList>
            <person name="Mendez V."/>
            <person name="Salva-Serra F."/>
            <person name="Jaen-Luchoro D."/>
            <person name="Gonzales-Siles L."/>
            <person name="Karlsson R."/>
            <person name="Engstrom-Jakobsson H."/>
            <person name="Busquets A."/>
            <person name="Gomila M."/>
            <person name="Pineiro-Iglesias B."/>
            <person name="Bennasar-Figueras A."/>
            <person name="Seeger M."/>
            <person name="Moore E."/>
        </authorList>
    </citation>
    <scope>NUCLEOTIDE SEQUENCE [LARGE SCALE GENOMIC DNA]</scope>
    <source>
        <strain evidence="1 2">CCUG 70868</strain>
    </source>
</reference>
<keyword evidence="2" id="KW-1185">Reference proteome</keyword>
<evidence type="ECO:0000313" key="1">
    <source>
        <dbReference type="EMBL" id="MBP2623608.1"/>
    </source>
</evidence>
<dbReference type="InterPro" id="IPR016785">
    <property type="entry name" value="ComGD"/>
</dbReference>
<comment type="caution">
    <text evidence="1">The sequence shown here is derived from an EMBL/GenBank/DDBJ whole genome shotgun (WGS) entry which is preliminary data.</text>
</comment>
<name>A0ABS5B452_9STRE</name>
<dbReference type="NCBIfam" id="NF040982">
    <property type="entry name" value="ComGD"/>
    <property type="match status" value="1"/>
</dbReference>
<dbReference type="Proteomes" id="UP001519296">
    <property type="component" value="Unassembled WGS sequence"/>
</dbReference>
<proteinExistence type="predicted"/>
<protein>
    <submittedName>
        <fullName evidence="1">Competence protein</fullName>
    </submittedName>
</protein>